<sequence>FLVLAGNGTEPPRRWFAAEVHEFFTDPKLVEDTYESVQLMLVSEETWRSIWNVWRDGYWASLVNSPLSCVPLLKWPPPEKSLEDDHKSLLHRYHLRYLRPRRLRLSSEPTGDTRLSN</sequence>
<dbReference type="Proteomes" id="UP001432027">
    <property type="component" value="Unassembled WGS sequence"/>
</dbReference>
<reference evidence="1" key="1">
    <citation type="submission" date="2023-10" db="EMBL/GenBank/DDBJ databases">
        <title>Genome assembly of Pristionchus species.</title>
        <authorList>
            <person name="Yoshida K."/>
            <person name="Sommer R.J."/>
        </authorList>
    </citation>
    <scope>NUCLEOTIDE SEQUENCE</scope>
    <source>
        <strain evidence="1">RS0144</strain>
    </source>
</reference>
<comment type="caution">
    <text evidence="1">The sequence shown here is derived from an EMBL/GenBank/DDBJ whole genome shotgun (WGS) entry which is preliminary data.</text>
</comment>
<organism evidence="1 2">
    <name type="scientific">Pristionchus entomophagus</name>
    <dbReference type="NCBI Taxonomy" id="358040"/>
    <lineage>
        <taxon>Eukaryota</taxon>
        <taxon>Metazoa</taxon>
        <taxon>Ecdysozoa</taxon>
        <taxon>Nematoda</taxon>
        <taxon>Chromadorea</taxon>
        <taxon>Rhabditida</taxon>
        <taxon>Rhabditina</taxon>
        <taxon>Diplogasteromorpha</taxon>
        <taxon>Diplogasteroidea</taxon>
        <taxon>Neodiplogasteridae</taxon>
        <taxon>Pristionchus</taxon>
    </lineage>
</organism>
<keyword evidence="2" id="KW-1185">Reference proteome</keyword>
<proteinExistence type="predicted"/>
<protein>
    <recommendedName>
        <fullName evidence="3">Myotubularin phosphatase domain-containing protein</fullName>
    </recommendedName>
</protein>
<evidence type="ECO:0000313" key="2">
    <source>
        <dbReference type="Proteomes" id="UP001432027"/>
    </source>
</evidence>
<name>A0AAV5UAG4_9BILA</name>
<accession>A0AAV5UAG4</accession>
<gene>
    <name evidence="1" type="ORF">PENTCL1PPCAC_25527</name>
</gene>
<evidence type="ECO:0008006" key="3">
    <source>
        <dbReference type="Google" id="ProtNLM"/>
    </source>
</evidence>
<evidence type="ECO:0000313" key="1">
    <source>
        <dbReference type="EMBL" id="GMT03353.1"/>
    </source>
</evidence>
<feature type="non-terminal residue" evidence="1">
    <location>
        <position position="1"/>
    </location>
</feature>
<dbReference type="AlphaFoldDB" id="A0AAV5UAG4"/>
<dbReference type="EMBL" id="BTSX01000006">
    <property type="protein sequence ID" value="GMT03353.1"/>
    <property type="molecule type" value="Genomic_DNA"/>
</dbReference>